<accession>A0A814KD89</accession>
<dbReference type="Pfam" id="PF10021">
    <property type="entry name" value="PARG_cat_microb"/>
    <property type="match status" value="1"/>
</dbReference>
<evidence type="ECO:0000313" key="3">
    <source>
        <dbReference type="EMBL" id="CAF3819105.1"/>
    </source>
</evidence>
<protein>
    <recommendedName>
        <fullName evidence="1">Microbial-type PARG catalytic domain-containing protein</fullName>
    </recommendedName>
</protein>
<dbReference type="Proteomes" id="UP000681722">
    <property type="component" value="Unassembled WGS sequence"/>
</dbReference>
<gene>
    <name evidence="2" type="ORF">GPM918_LOCUS16205</name>
    <name evidence="3" type="ORF">SRO942_LOCUS16205</name>
</gene>
<reference evidence="2" key="1">
    <citation type="submission" date="2021-02" db="EMBL/GenBank/DDBJ databases">
        <authorList>
            <person name="Nowell W R."/>
        </authorList>
    </citation>
    <scope>NUCLEOTIDE SEQUENCE</scope>
</reference>
<dbReference type="Gene3D" id="3.40.220.10">
    <property type="entry name" value="Leucine Aminopeptidase, subunit E, domain 1"/>
    <property type="match status" value="1"/>
</dbReference>
<organism evidence="2 4">
    <name type="scientific">Didymodactylos carnosus</name>
    <dbReference type="NCBI Taxonomy" id="1234261"/>
    <lineage>
        <taxon>Eukaryota</taxon>
        <taxon>Metazoa</taxon>
        <taxon>Spiralia</taxon>
        <taxon>Gnathifera</taxon>
        <taxon>Rotifera</taxon>
        <taxon>Eurotatoria</taxon>
        <taxon>Bdelloidea</taxon>
        <taxon>Philodinida</taxon>
        <taxon>Philodinidae</taxon>
        <taxon>Didymodactylos</taxon>
    </lineage>
</organism>
<proteinExistence type="predicted"/>
<dbReference type="AlphaFoldDB" id="A0A814KD89"/>
<dbReference type="EMBL" id="CAJNOQ010004213">
    <property type="protein sequence ID" value="CAF1049469.1"/>
    <property type="molecule type" value="Genomic_DNA"/>
</dbReference>
<dbReference type="InterPro" id="IPR019261">
    <property type="entry name" value="PARG_cat_microbial"/>
</dbReference>
<dbReference type="OrthoDB" id="10054342at2759"/>
<evidence type="ECO:0000313" key="4">
    <source>
        <dbReference type="Proteomes" id="UP000663829"/>
    </source>
</evidence>
<evidence type="ECO:0000313" key="2">
    <source>
        <dbReference type="EMBL" id="CAF1049469.1"/>
    </source>
</evidence>
<keyword evidence="4" id="KW-1185">Reference proteome</keyword>
<dbReference type="Proteomes" id="UP000663829">
    <property type="component" value="Unassembled WGS sequence"/>
</dbReference>
<evidence type="ECO:0000259" key="1">
    <source>
        <dbReference type="Pfam" id="PF10021"/>
    </source>
</evidence>
<comment type="caution">
    <text evidence="2">The sequence shown here is derived from an EMBL/GenBank/DDBJ whole genome shotgun (WGS) entry which is preliminary data.</text>
</comment>
<sequence length="444" mass="50215">MKSFLTIDGRNVSKKTKLVYRVLVSPVPPNFDVYCILSHKLFADRVVAHSHINDHLILELDVIDNYDNCLTIGALRIDNNIMQIIPHTVVSDPDTSEINAETGMQQICGYDLTKQNYPMEKKFEAEMKTPYTSTNVMVVNEDCLILYEKLVFEGYRSLLLNMANATGGGYRKGDGAQEENLFRRSDYYQSLDADKSEKADGYAYMKSPLYNACAIAVAAYRDPELSNKNMLENKFAINTHRKIENIFAIAHHHKHDSILFKSVIYQNAGFLKNIYFTVVDDHNTGNKINPNANLVPFKKILNGLVIQPPKKIRIKGVTGPNRVLDRSPDGQVTLSDVCTAYLPPCQHGAKCHDLKNLQHNSIYLHPPMCSQQDITSSCAQINDEVHMFTFIHNIKCKYSGECDSTDPKHLSEYDHPDFCKNDHVSVAPFSGLNMSIDFVCNQDH</sequence>
<dbReference type="PANTHER" id="PTHR35596">
    <property type="entry name" value="DUF2263 DOMAIN-CONTAINING PROTEIN"/>
    <property type="match status" value="1"/>
</dbReference>
<dbReference type="PANTHER" id="PTHR35596:SF1">
    <property type="entry name" value="MICROBIAL-TYPE PARG CATALYTIC DOMAIN-CONTAINING PROTEIN"/>
    <property type="match status" value="1"/>
</dbReference>
<feature type="domain" description="Microbial-type PARG catalytic" evidence="1">
    <location>
        <begin position="117"/>
        <end position="197"/>
    </location>
</feature>
<name>A0A814KD89_9BILA</name>
<dbReference type="InterPro" id="IPR043472">
    <property type="entry name" value="Macro_dom-like"/>
</dbReference>
<dbReference type="EMBL" id="CAJOBC010004213">
    <property type="protein sequence ID" value="CAF3819105.1"/>
    <property type="molecule type" value="Genomic_DNA"/>
</dbReference>